<dbReference type="EMBL" id="DRUY01000071">
    <property type="protein sequence ID" value="HHI65315.1"/>
    <property type="molecule type" value="Genomic_DNA"/>
</dbReference>
<accession>A0A7C5KGT4</accession>
<dbReference type="InterPro" id="IPR014729">
    <property type="entry name" value="Rossmann-like_a/b/a_fold"/>
</dbReference>
<proteinExistence type="inferred from homology"/>
<reference evidence="3" key="1">
    <citation type="journal article" date="2020" name="mSystems">
        <title>Genome- and Community-Level Interaction Insights into Carbon Utilization and Element Cycling Functions of Hydrothermarchaeota in Hydrothermal Sediment.</title>
        <authorList>
            <person name="Zhou Z."/>
            <person name="Liu Y."/>
            <person name="Xu W."/>
            <person name="Pan J."/>
            <person name="Luo Z.H."/>
            <person name="Li M."/>
        </authorList>
    </citation>
    <scope>NUCLEOTIDE SEQUENCE [LARGE SCALE GENOMIC DNA]</scope>
    <source>
        <strain evidence="3">SpSt-1019</strain>
    </source>
</reference>
<dbReference type="PRINTS" id="PR01438">
    <property type="entry name" value="UNVRSLSTRESS"/>
</dbReference>
<dbReference type="CDD" id="cd00293">
    <property type="entry name" value="USP-like"/>
    <property type="match status" value="1"/>
</dbReference>
<evidence type="ECO:0000313" key="3">
    <source>
        <dbReference type="EMBL" id="HHI65315.1"/>
    </source>
</evidence>
<organism evidence="3">
    <name type="scientific">Thermodesulfobium narugense</name>
    <dbReference type="NCBI Taxonomy" id="184064"/>
    <lineage>
        <taxon>Bacteria</taxon>
        <taxon>Pseudomonadati</taxon>
        <taxon>Thermodesulfobiota</taxon>
        <taxon>Thermodesulfobiia</taxon>
        <taxon>Thermodesulfobiales</taxon>
        <taxon>Thermodesulfobiaceae</taxon>
        <taxon>Thermodesulfobium</taxon>
    </lineage>
</organism>
<dbReference type="Pfam" id="PF00582">
    <property type="entry name" value="Usp"/>
    <property type="match status" value="1"/>
</dbReference>
<dbReference type="PANTHER" id="PTHR46268">
    <property type="entry name" value="STRESS RESPONSE PROTEIN NHAX"/>
    <property type="match status" value="1"/>
</dbReference>
<protein>
    <submittedName>
        <fullName evidence="3">Universal stress protein</fullName>
    </submittedName>
</protein>
<comment type="similarity">
    <text evidence="1">Belongs to the universal stress protein A family.</text>
</comment>
<comment type="caution">
    <text evidence="3">The sequence shown here is derived from an EMBL/GenBank/DDBJ whole genome shotgun (WGS) entry which is preliminary data.</text>
</comment>
<dbReference type="PANTHER" id="PTHR46268:SF6">
    <property type="entry name" value="UNIVERSAL STRESS PROTEIN UP12"/>
    <property type="match status" value="1"/>
</dbReference>
<evidence type="ECO:0000259" key="2">
    <source>
        <dbReference type="Pfam" id="PF00582"/>
    </source>
</evidence>
<evidence type="ECO:0000256" key="1">
    <source>
        <dbReference type="ARBA" id="ARBA00008791"/>
    </source>
</evidence>
<feature type="domain" description="UspA" evidence="2">
    <location>
        <begin position="5"/>
        <end position="149"/>
    </location>
</feature>
<dbReference type="Gene3D" id="3.40.50.620">
    <property type="entry name" value="HUPs"/>
    <property type="match status" value="1"/>
</dbReference>
<name>A0A7C5KGT4_9BACT</name>
<dbReference type="AlphaFoldDB" id="A0A7C5KGT4"/>
<dbReference type="SUPFAM" id="SSF52402">
    <property type="entry name" value="Adenine nucleotide alpha hydrolases-like"/>
    <property type="match status" value="1"/>
</dbReference>
<dbReference type="InterPro" id="IPR006016">
    <property type="entry name" value="UspA"/>
</dbReference>
<sequence length="149" mass="16453">MSTPMYKKILVAIDGSVHTQKVLDTAISLAKAFNSSVEICHAVCMPPMLPDLMGAEVAFMPQMIEDLEKNGKKIIDDAKKYVEENGIKDITTFMDIANAANMILERIKSENFDLVVLGSRGLNEFEGFLMGSVSDKISHHAKCSVFIVR</sequence>
<gene>
    <name evidence="3" type="ORF">ENL70_02035</name>
</gene>
<dbReference type="InterPro" id="IPR006015">
    <property type="entry name" value="Universal_stress_UspA"/>
</dbReference>